<keyword evidence="3" id="KW-1185">Reference proteome</keyword>
<evidence type="ECO:0000256" key="1">
    <source>
        <dbReference type="SAM" id="SignalP"/>
    </source>
</evidence>
<dbReference type="EMBL" id="NEVU01000002">
    <property type="protein sequence ID" value="OZI74031.1"/>
    <property type="molecule type" value="Genomic_DNA"/>
</dbReference>
<protein>
    <recommendedName>
        <fullName evidence="4">Lipoprotein</fullName>
    </recommendedName>
</protein>
<organism evidence="2 3">
    <name type="scientific">Bordetella genomosp. 12</name>
    <dbReference type="NCBI Taxonomy" id="463035"/>
    <lineage>
        <taxon>Bacteria</taxon>
        <taxon>Pseudomonadati</taxon>
        <taxon>Pseudomonadota</taxon>
        <taxon>Betaproteobacteria</taxon>
        <taxon>Burkholderiales</taxon>
        <taxon>Alcaligenaceae</taxon>
        <taxon>Bordetella</taxon>
    </lineage>
</organism>
<dbReference type="Proteomes" id="UP000216429">
    <property type="component" value="Unassembled WGS sequence"/>
</dbReference>
<evidence type="ECO:0000313" key="2">
    <source>
        <dbReference type="EMBL" id="OZI74031.1"/>
    </source>
</evidence>
<name>A0A261VJX8_9BORD</name>
<dbReference type="OrthoDB" id="8637319at2"/>
<accession>A0A261VJX8</accession>
<feature type="signal peptide" evidence="1">
    <location>
        <begin position="1"/>
        <end position="25"/>
    </location>
</feature>
<comment type="caution">
    <text evidence="2">The sequence shown here is derived from an EMBL/GenBank/DDBJ whole genome shotgun (WGS) entry which is preliminary data.</text>
</comment>
<keyword evidence="1" id="KW-0732">Signal</keyword>
<sequence length="82" mass="9077">MGIRALGRYGLIMVCAVLAGCSSLARPEPALTPAQASSECRWNRSKCLYDGQYEPGERDYAEQEARRLNLAEAARLRRAFGN</sequence>
<evidence type="ECO:0000313" key="3">
    <source>
        <dbReference type="Proteomes" id="UP000216429"/>
    </source>
</evidence>
<dbReference type="PROSITE" id="PS51257">
    <property type="entry name" value="PROKAR_LIPOPROTEIN"/>
    <property type="match status" value="1"/>
</dbReference>
<gene>
    <name evidence="2" type="ORF">CAL22_05895</name>
</gene>
<dbReference type="RefSeq" id="WP_094811335.1">
    <property type="nucleotide sequence ID" value="NZ_NEVU01000002.1"/>
</dbReference>
<reference evidence="3" key="1">
    <citation type="submission" date="2017-05" db="EMBL/GenBank/DDBJ databases">
        <title>Complete and WGS of Bordetella genogroups.</title>
        <authorList>
            <person name="Spilker T."/>
            <person name="Lipuma J."/>
        </authorList>
    </citation>
    <scope>NUCLEOTIDE SEQUENCE [LARGE SCALE GENOMIC DNA]</scope>
    <source>
        <strain evidence="3">AU6712</strain>
    </source>
</reference>
<feature type="chain" id="PRO_5011994832" description="Lipoprotein" evidence="1">
    <location>
        <begin position="26"/>
        <end position="82"/>
    </location>
</feature>
<evidence type="ECO:0008006" key="4">
    <source>
        <dbReference type="Google" id="ProtNLM"/>
    </source>
</evidence>
<dbReference type="AlphaFoldDB" id="A0A261VJX8"/>
<proteinExistence type="predicted"/>